<sequence>MSSRKLIKDLMTKLEDNENRNWLRHKSKDLIITVAEQTGAFPNETEIWRSYNDHNLRKPVQVFLWRSAHNAYKIGQYWDHITNYEHRGTCPICDVPETMEHILLNCKAPERRRLWDLTSSLWQQKGQTWPAMTIGMILTKPQGANRAFQILVPEMAFLIWKLRCEHRIERNDDPEHAFNLYEVTGKWKAVMNERLQQDCILTNKERFGPKALEVNTVLKTWTGMVHRPEGESLPDNWIKTLGVLVGIGSYRRGRNR</sequence>
<comment type="caution">
    <text evidence="1">The sequence shown here is derived from an EMBL/GenBank/DDBJ whole genome shotgun (WGS) entry which is preliminary data.</text>
</comment>
<evidence type="ECO:0000313" key="1">
    <source>
        <dbReference type="EMBL" id="KAK0430127.1"/>
    </source>
</evidence>
<dbReference type="AlphaFoldDB" id="A0AA39MDD1"/>
<name>A0AA39MDD1_9AGAR</name>
<gene>
    <name evidence="1" type="ORF">EV421DRAFT_1893632</name>
</gene>
<keyword evidence="2" id="KW-1185">Reference proteome</keyword>
<accession>A0AA39MDD1</accession>
<evidence type="ECO:0000313" key="2">
    <source>
        <dbReference type="Proteomes" id="UP001175226"/>
    </source>
</evidence>
<dbReference type="EMBL" id="JAUEPT010000169">
    <property type="protein sequence ID" value="KAK0430127.1"/>
    <property type="molecule type" value="Genomic_DNA"/>
</dbReference>
<reference evidence="1" key="1">
    <citation type="submission" date="2023-06" db="EMBL/GenBank/DDBJ databases">
        <authorList>
            <consortium name="Lawrence Berkeley National Laboratory"/>
            <person name="Ahrendt S."/>
            <person name="Sahu N."/>
            <person name="Indic B."/>
            <person name="Wong-Bajracharya J."/>
            <person name="Merenyi Z."/>
            <person name="Ke H.-M."/>
            <person name="Monk M."/>
            <person name="Kocsube S."/>
            <person name="Drula E."/>
            <person name="Lipzen A."/>
            <person name="Balint B."/>
            <person name="Henrissat B."/>
            <person name="Andreopoulos B."/>
            <person name="Martin F.M."/>
            <person name="Harder C.B."/>
            <person name="Rigling D."/>
            <person name="Ford K.L."/>
            <person name="Foster G.D."/>
            <person name="Pangilinan J."/>
            <person name="Papanicolaou A."/>
            <person name="Barry K."/>
            <person name="LaButti K."/>
            <person name="Viragh M."/>
            <person name="Koriabine M."/>
            <person name="Yan M."/>
            <person name="Riley R."/>
            <person name="Champramary S."/>
            <person name="Plett K.L."/>
            <person name="Tsai I.J."/>
            <person name="Slot J."/>
            <person name="Sipos G."/>
            <person name="Plett J."/>
            <person name="Nagy L.G."/>
            <person name="Grigoriev I.V."/>
        </authorList>
    </citation>
    <scope>NUCLEOTIDE SEQUENCE</scope>
    <source>
        <strain evidence="1">FPL87.14</strain>
    </source>
</reference>
<proteinExistence type="predicted"/>
<organism evidence="1 2">
    <name type="scientific">Armillaria borealis</name>
    <dbReference type="NCBI Taxonomy" id="47425"/>
    <lineage>
        <taxon>Eukaryota</taxon>
        <taxon>Fungi</taxon>
        <taxon>Dikarya</taxon>
        <taxon>Basidiomycota</taxon>
        <taxon>Agaricomycotina</taxon>
        <taxon>Agaricomycetes</taxon>
        <taxon>Agaricomycetidae</taxon>
        <taxon>Agaricales</taxon>
        <taxon>Marasmiineae</taxon>
        <taxon>Physalacriaceae</taxon>
        <taxon>Armillaria</taxon>
    </lineage>
</organism>
<dbReference type="Proteomes" id="UP001175226">
    <property type="component" value="Unassembled WGS sequence"/>
</dbReference>
<evidence type="ECO:0008006" key="3">
    <source>
        <dbReference type="Google" id="ProtNLM"/>
    </source>
</evidence>
<protein>
    <recommendedName>
        <fullName evidence="3">Reverse transcriptase zinc-binding domain-containing protein</fullName>
    </recommendedName>
</protein>